<dbReference type="Proteomes" id="UP000243498">
    <property type="component" value="Unassembled WGS sequence"/>
</dbReference>
<organism evidence="4 5">
    <name type="scientific">Metarhizium rileyi (strain RCEF 4871)</name>
    <name type="common">Nomuraea rileyi</name>
    <dbReference type="NCBI Taxonomy" id="1649241"/>
    <lineage>
        <taxon>Eukaryota</taxon>
        <taxon>Fungi</taxon>
        <taxon>Dikarya</taxon>
        <taxon>Ascomycota</taxon>
        <taxon>Pezizomycotina</taxon>
        <taxon>Sordariomycetes</taxon>
        <taxon>Hypocreomycetidae</taxon>
        <taxon>Hypocreales</taxon>
        <taxon>Clavicipitaceae</taxon>
        <taxon>Metarhizium</taxon>
    </lineage>
</organism>
<name>A0A162JBY7_METRR</name>
<evidence type="ECO:0000259" key="3">
    <source>
        <dbReference type="Pfam" id="PF24870"/>
    </source>
</evidence>
<sequence length="225" mass="23899">MNMMSIVFYLLNVAALAAATEPSVIFPTSSAPESSDSEPWICASDNYVNHLIGPRPTGTLSLAMESYTAELFGACTLPLEEWADCPAPDSSQLCGFSTAGPSEVLSAYSDFGSSVSSWWFGLSSAAEQITSSCSLRWSDEPDLIEYVAYELEETLIFADCFIQDIMTASSDRVSMETSTPPSTAPKSSAATSAKETGATESLAARSGQDRLISFAAAAMATWILL</sequence>
<dbReference type="InterPro" id="IPR056637">
    <property type="entry name" value="DUF7735"/>
</dbReference>
<evidence type="ECO:0000256" key="1">
    <source>
        <dbReference type="SAM" id="MobiDB-lite"/>
    </source>
</evidence>
<keyword evidence="5" id="KW-1185">Reference proteome</keyword>
<dbReference type="Pfam" id="PF24870">
    <property type="entry name" value="DUF7735"/>
    <property type="match status" value="1"/>
</dbReference>
<dbReference type="OrthoDB" id="4940591at2759"/>
<dbReference type="EMBL" id="AZHC01000014">
    <property type="protein sequence ID" value="OAA42198.1"/>
    <property type="molecule type" value="Genomic_DNA"/>
</dbReference>
<dbReference type="AlphaFoldDB" id="A0A162JBY7"/>
<evidence type="ECO:0000313" key="4">
    <source>
        <dbReference type="EMBL" id="OAA42198.1"/>
    </source>
</evidence>
<accession>A0A162JBY7</accession>
<evidence type="ECO:0000256" key="2">
    <source>
        <dbReference type="SAM" id="SignalP"/>
    </source>
</evidence>
<feature type="signal peptide" evidence="2">
    <location>
        <begin position="1"/>
        <end position="19"/>
    </location>
</feature>
<protein>
    <recommendedName>
        <fullName evidence="3">DUF7735 domain-containing protein</fullName>
    </recommendedName>
</protein>
<keyword evidence="2" id="KW-0732">Signal</keyword>
<gene>
    <name evidence="4" type="ORF">NOR_05047</name>
</gene>
<feature type="domain" description="DUF7735" evidence="3">
    <location>
        <begin position="26"/>
        <end position="169"/>
    </location>
</feature>
<feature type="region of interest" description="Disordered" evidence="1">
    <location>
        <begin position="172"/>
        <end position="202"/>
    </location>
</feature>
<dbReference type="OMA" id="PWICASD"/>
<evidence type="ECO:0000313" key="5">
    <source>
        <dbReference type="Proteomes" id="UP000243498"/>
    </source>
</evidence>
<feature type="chain" id="PRO_5007835807" description="DUF7735 domain-containing protein" evidence="2">
    <location>
        <begin position="20"/>
        <end position="225"/>
    </location>
</feature>
<comment type="caution">
    <text evidence="4">The sequence shown here is derived from an EMBL/GenBank/DDBJ whole genome shotgun (WGS) entry which is preliminary data.</text>
</comment>
<feature type="compositionally biased region" description="Low complexity" evidence="1">
    <location>
        <begin position="176"/>
        <end position="201"/>
    </location>
</feature>
<proteinExistence type="predicted"/>
<reference evidence="4 5" key="1">
    <citation type="journal article" date="2016" name="Genome Biol. Evol.">
        <title>Divergent and convergent evolution of fungal pathogenicity.</title>
        <authorList>
            <person name="Shang Y."/>
            <person name="Xiao G."/>
            <person name="Zheng P."/>
            <person name="Cen K."/>
            <person name="Zhan S."/>
            <person name="Wang C."/>
        </authorList>
    </citation>
    <scope>NUCLEOTIDE SEQUENCE [LARGE SCALE GENOMIC DNA]</scope>
    <source>
        <strain evidence="4 5">RCEF 4871</strain>
    </source>
</reference>